<dbReference type="EMBL" id="JABJNZ010000053">
    <property type="protein sequence ID" value="MBT4870711.1"/>
    <property type="molecule type" value="Genomic_DNA"/>
</dbReference>
<dbReference type="PANTHER" id="PTHR42789:SF1">
    <property type="entry name" value="D-ISOMER SPECIFIC 2-HYDROXYACID DEHYDROGENASE FAMILY PROTEIN (AFU_ORTHOLOGUE AFUA_6G10090)"/>
    <property type="match status" value="1"/>
</dbReference>
<feature type="domain" description="D-isomer specific 2-hydroxyacid dehydrogenase NAD-binding" evidence="6">
    <location>
        <begin position="106"/>
        <end position="279"/>
    </location>
</feature>
<feature type="domain" description="D-isomer specific 2-hydroxyacid dehydrogenase catalytic" evidence="5">
    <location>
        <begin position="3"/>
        <end position="311"/>
    </location>
</feature>
<evidence type="ECO:0000313" key="8">
    <source>
        <dbReference type="Proteomes" id="UP000722459"/>
    </source>
</evidence>
<organism evidence="7 8">
    <name type="scientific">Candidatus Iainarchaeum sp</name>
    <dbReference type="NCBI Taxonomy" id="3101447"/>
    <lineage>
        <taxon>Archaea</taxon>
        <taxon>Candidatus Iainarchaeota</taxon>
        <taxon>Candidatus Iainarchaeia</taxon>
        <taxon>Candidatus Iainarchaeales</taxon>
        <taxon>Candidatus Iainarchaeaceae</taxon>
        <taxon>Candidatus Iainarchaeum</taxon>
    </lineage>
</organism>
<dbReference type="SUPFAM" id="SSF51735">
    <property type="entry name" value="NAD(P)-binding Rossmann-fold domains"/>
    <property type="match status" value="1"/>
</dbReference>
<dbReference type="CDD" id="cd12173">
    <property type="entry name" value="PGDH_4"/>
    <property type="match status" value="1"/>
</dbReference>
<name>A0A8T5GFF5_9ARCH</name>
<evidence type="ECO:0000256" key="3">
    <source>
        <dbReference type="ARBA" id="ARBA00023027"/>
    </source>
</evidence>
<dbReference type="InterPro" id="IPR036291">
    <property type="entry name" value="NAD(P)-bd_dom_sf"/>
</dbReference>
<accession>A0A8T5GFF5</accession>
<evidence type="ECO:0000259" key="5">
    <source>
        <dbReference type="Pfam" id="PF00389"/>
    </source>
</evidence>
<dbReference type="AlphaFoldDB" id="A0A8T5GFF5"/>
<dbReference type="PANTHER" id="PTHR42789">
    <property type="entry name" value="D-ISOMER SPECIFIC 2-HYDROXYACID DEHYDROGENASE FAMILY PROTEIN (AFU_ORTHOLOGUE AFUA_6G10090)"/>
    <property type="match status" value="1"/>
</dbReference>
<gene>
    <name evidence="7" type="ORF">HON47_04000</name>
</gene>
<dbReference type="InterPro" id="IPR029753">
    <property type="entry name" value="D-isomer_DH_CS"/>
</dbReference>
<dbReference type="InterPro" id="IPR006139">
    <property type="entry name" value="D-isomer_2_OHA_DH_cat_dom"/>
</dbReference>
<dbReference type="SUPFAM" id="SSF52283">
    <property type="entry name" value="Formate/glycerate dehydrogenase catalytic domain-like"/>
    <property type="match status" value="1"/>
</dbReference>
<dbReference type="Proteomes" id="UP000722459">
    <property type="component" value="Unassembled WGS sequence"/>
</dbReference>
<evidence type="ECO:0000259" key="6">
    <source>
        <dbReference type="Pfam" id="PF02826"/>
    </source>
</evidence>
<evidence type="ECO:0000256" key="1">
    <source>
        <dbReference type="ARBA" id="ARBA00005854"/>
    </source>
</evidence>
<dbReference type="PROSITE" id="PS00671">
    <property type="entry name" value="D_2_HYDROXYACID_DH_3"/>
    <property type="match status" value="1"/>
</dbReference>
<reference evidence="7" key="1">
    <citation type="journal article" date="2021" name="ISME J.">
        <title>Mercury methylation by metabolically versatile and cosmopolitan marine bacteria.</title>
        <authorList>
            <person name="Lin H."/>
            <person name="Ascher D.B."/>
            <person name="Myung Y."/>
            <person name="Lamborg C.H."/>
            <person name="Hallam S.J."/>
            <person name="Gionfriddo C.M."/>
            <person name="Holt K.E."/>
            <person name="Moreau J.W."/>
        </authorList>
    </citation>
    <scope>NUCLEOTIDE SEQUENCE</scope>
    <source>
        <strain evidence="7">SI075_bin30</strain>
    </source>
</reference>
<sequence>MKVLISDKMSSKVKEMLEKNGIEANEKVGLGEEELIKIIPEYDALIVRSDTTVTAKILQAGDKLKIVGRAGVGTDNIDKKVAAELGIAVENTPFGNTNAAAEHTLTLLMMLSKHIVHSNESMKNGDWDRKSFKGRELKEKTLGLIGFGNVGSKVGLVAKALEMSIIVYDPFVSDEKLAEFGFARATFEELITTSDYISPHVPLNDKTENMIDKAEFDKMKKGVRILNVARGGVINEQALLDALKSGKVIAAALDVYSDEPPTNRELIEHSGVIATPHLGASTKEAQENVALDVAEQVIQGLKNGKVMFCVNDVEKLR</sequence>
<dbReference type="GO" id="GO:0016616">
    <property type="term" value="F:oxidoreductase activity, acting on the CH-OH group of donors, NAD or NADP as acceptor"/>
    <property type="evidence" value="ECO:0007669"/>
    <property type="project" value="InterPro"/>
</dbReference>
<evidence type="ECO:0008006" key="9">
    <source>
        <dbReference type="Google" id="ProtNLM"/>
    </source>
</evidence>
<dbReference type="Pfam" id="PF00389">
    <property type="entry name" value="2-Hacid_dh"/>
    <property type="match status" value="1"/>
</dbReference>
<protein>
    <recommendedName>
        <fullName evidence="9">Phosphoglycerate dehydrogenase</fullName>
    </recommendedName>
</protein>
<dbReference type="Pfam" id="PF02826">
    <property type="entry name" value="2-Hacid_dh_C"/>
    <property type="match status" value="1"/>
</dbReference>
<keyword evidence="3" id="KW-0520">NAD</keyword>
<evidence type="ECO:0000256" key="2">
    <source>
        <dbReference type="ARBA" id="ARBA00023002"/>
    </source>
</evidence>
<evidence type="ECO:0000256" key="4">
    <source>
        <dbReference type="RuleBase" id="RU003719"/>
    </source>
</evidence>
<dbReference type="FunFam" id="3.40.50.720:FF:000021">
    <property type="entry name" value="D-3-phosphoglycerate dehydrogenase"/>
    <property type="match status" value="1"/>
</dbReference>
<dbReference type="Gene3D" id="3.40.50.720">
    <property type="entry name" value="NAD(P)-binding Rossmann-like Domain"/>
    <property type="match status" value="2"/>
</dbReference>
<dbReference type="InterPro" id="IPR006140">
    <property type="entry name" value="D-isomer_DH_NAD-bd"/>
</dbReference>
<comment type="similarity">
    <text evidence="1 4">Belongs to the D-isomer specific 2-hydroxyacid dehydrogenase family.</text>
</comment>
<evidence type="ECO:0000313" key="7">
    <source>
        <dbReference type="EMBL" id="MBT4870711.1"/>
    </source>
</evidence>
<proteinExistence type="inferred from homology"/>
<keyword evidence="2 4" id="KW-0560">Oxidoreductase</keyword>
<dbReference type="GO" id="GO:0051287">
    <property type="term" value="F:NAD binding"/>
    <property type="evidence" value="ECO:0007669"/>
    <property type="project" value="InterPro"/>
</dbReference>
<dbReference type="InterPro" id="IPR050857">
    <property type="entry name" value="D-2-hydroxyacid_DH"/>
</dbReference>
<comment type="caution">
    <text evidence="7">The sequence shown here is derived from an EMBL/GenBank/DDBJ whole genome shotgun (WGS) entry which is preliminary data.</text>
</comment>